<evidence type="ECO:0000313" key="6">
    <source>
        <dbReference type="EMBL" id="GAL28824.1"/>
    </source>
</evidence>
<keyword evidence="2" id="KW-0805">Transcription regulation</keyword>
<dbReference type="InterPro" id="IPR036388">
    <property type="entry name" value="WH-like_DNA-bd_sf"/>
</dbReference>
<sequence length="283" mass="32266">MKLPFDNLMSFHSVVTHGSFSNGARKLGKSQSTVSGAVRSLENELGYELIDRSEPGVKLTSRGNKVYQLATPIISRYIELKYIAESLGKTERGKVRVGIDPLVFNHDVKHVLFDFSEKFPETELTILTKPSHILGQYLHHHKIDIAIGNPYHKTDFGFNVDELFLVNCHWVAHKDLLRTPLSINTRVLLLDGCEDTIDLSNIAQHNIWILDDSRTVLDMCMAQKGIAFLPQHLLDQPTCTDVLSPIVGETFLFGKQIYASLMWPQHADFNQQHQWIHDKLRKR</sequence>
<dbReference type="Pfam" id="PF00126">
    <property type="entry name" value="HTH_1"/>
    <property type="match status" value="1"/>
</dbReference>
<evidence type="ECO:0000259" key="5">
    <source>
        <dbReference type="PROSITE" id="PS50931"/>
    </source>
</evidence>
<proteinExistence type="inferred from homology"/>
<comment type="similarity">
    <text evidence="1">Belongs to the LysR transcriptional regulatory family.</text>
</comment>
<reference evidence="7" key="2">
    <citation type="submission" date="2014-09" db="EMBL/GenBank/DDBJ databases">
        <authorList>
            <consortium name="NBRP consortium"/>
            <person name="Sawabe T."/>
            <person name="Meirelles P."/>
            <person name="Nakanishi M."/>
            <person name="Sayaka M."/>
            <person name="Hattori M."/>
            <person name="Ohkuma M."/>
        </authorList>
    </citation>
    <scope>NUCLEOTIDE SEQUENCE [LARGE SCALE GENOMIC DNA]</scope>
    <source>
        <strain evidence="7">JCM 19239</strain>
    </source>
</reference>
<evidence type="ECO:0000256" key="1">
    <source>
        <dbReference type="ARBA" id="ARBA00009437"/>
    </source>
</evidence>
<dbReference type="SUPFAM" id="SSF53850">
    <property type="entry name" value="Periplasmic binding protein-like II"/>
    <property type="match status" value="1"/>
</dbReference>
<keyword evidence="3" id="KW-0238">DNA-binding</keyword>
<evidence type="ECO:0000256" key="4">
    <source>
        <dbReference type="ARBA" id="ARBA00023163"/>
    </source>
</evidence>
<dbReference type="PROSITE" id="PS50931">
    <property type="entry name" value="HTH_LYSR"/>
    <property type="match status" value="1"/>
</dbReference>
<dbReference type="Proteomes" id="UP000029223">
    <property type="component" value="Unassembled WGS sequence"/>
</dbReference>
<dbReference type="PANTHER" id="PTHR30126">
    <property type="entry name" value="HTH-TYPE TRANSCRIPTIONAL REGULATOR"/>
    <property type="match status" value="1"/>
</dbReference>
<evidence type="ECO:0000256" key="3">
    <source>
        <dbReference type="ARBA" id="ARBA00023125"/>
    </source>
</evidence>
<dbReference type="PRINTS" id="PR00039">
    <property type="entry name" value="HTHLYSR"/>
</dbReference>
<gene>
    <name evidence="6" type="ORF">JCM19239_437</name>
</gene>
<comment type="caution">
    <text evidence="6">The sequence shown here is derived from an EMBL/GenBank/DDBJ whole genome shotgun (WGS) entry which is preliminary data.</text>
</comment>
<dbReference type="InterPro" id="IPR036390">
    <property type="entry name" value="WH_DNA-bd_sf"/>
</dbReference>
<keyword evidence="7" id="KW-1185">Reference proteome</keyword>
<accession>A0ABQ0JJ88</accession>
<dbReference type="Pfam" id="PF03466">
    <property type="entry name" value="LysR_substrate"/>
    <property type="match status" value="1"/>
</dbReference>
<protein>
    <submittedName>
        <fullName evidence="6">Transcriptional regulator LysR family</fullName>
    </submittedName>
</protein>
<name>A0ABQ0JJ88_9VIBR</name>
<dbReference type="Gene3D" id="3.40.190.10">
    <property type="entry name" value="Periplasmic binding protein-like II"/>
    <property type="match status" value="1"/>
</dbReference>
<keyword evidence="4" id="KW-0804">Transcription</keyword>
<feature type="domain" description="HTH lysR-type" evidence="5">
    <location>
        <begin position="3"/>
        <end position="60"/>
    </location>
</feature>
<dbReference type="InterPro" id="IPR005119">
    <property type="entry name" value="LysR_subst-bd"/>
</dbReference>
<dbReference type="EMBL" id="BBMS01000050">
    <property type="protein sequence ID" value="GAL28824.1"/>
    <property type="molecule type" value="Genomic_DNA"/>
</dbReference>
<dbReference type="Gene3D" id="1.10.10.10">
    <property type="entry name" value="Winged helix-like DNA-binding domain superfamily/Winged helix DNA-binding domain"/>
    <property type="match status" value="1"/>
</dbReference>
<organism evidence="6 7">
    <name type="scientific">Vibrio variabilis</name>
    <dbReference type="NCBI Taxonomy" id="990271"/>
    <lineage>
        <taxon>Bacteria</taxon>
        <taxon>Pseudomonadati</taxon>
        <taxon>Pseudomonadota</taxon>
        <taxon>Gammaproteobacteria</taxon>
        <taxon>Vibrionales</taxon>
        <taxon>Vibrionaceae</taxon>
        <taxon>Vibrio</taxon>
    </lineage>
</organism>
<evidence type="ECO:0000256" key="2">
    <source>
        <dbReference type="ARBA" id="ARBA00023015"/>
    </source>
</evidence>
<dbReference type="SUPFAM" id="SSF46785">
    <property type="entry name" value="Winged helix' DNA-binding domain"/>
    <property type="match status" value="1"/>
</dbReference>
<evidence type="ECO:0000313" key="7">
    <source>
        <dbReference type="Proteomes" id="UP000029223"/>
    </source>
</evidence>
<reference evidence="7" key="1">
    <citation type="submission" date="2014-09" db="EMBL/GenBank/DDBJ databases">
        <title>Vibrio variabilis JCM 19239. (C206) whole genome shotgun sequence.</title>
        <authorList>
            <person name="Sawabe T."/>
            <person name="Meirelles P."/>
            <person name="Nakanishi M."/>
            <person name="Sayaka M."/>
            <person name="Hattori M."/>
            <person name="Ohkuma M."/>
        </authorList>
    </citation>
    <scope>NUCLEOTIDE SEQUENCE [LARGE SCALE GENOMIC DNA]</scope>
    <source>
        <strain evidence="7">JCM 19239</strain>
    </source>
</reference>
<dbReference type="CDD" id="cd05466">
    <property type="entry name" value="PBP2_LTTR_substrate"/>
    <property type="match status" value="1"/>
</dbReference>
<dbReference type="InterPro" id="IPR000847">
    <property type="entry name" value="LysR_HTH_N"/>
</dbReference>